<comment type="subcellular location">
    <subcellularLocation>
        <location evidence="21">Cell membrane</location>
        <topology evidence="21">Multi-pass membrane protein</topology>
    </subcellularLocation>
    <subcellularLocation>
        <location evidence="3">Membrane</location>
        <topology evidence="3">Multi-pass membrane protein</topology>
    </subcellularLocation>
</comment>
<evidence type="ECO:0000259" key="26">
    <source>
        <dbReference type="PROSITE" id="PS50999"/>
    </source>
</evidence>
<comment type="function">
    <text evidence="2">Nitrous-oxide reductase is part of a bacterial respiratory system which is activated under anaerobic conditions in the presence of nitrate or nitrous oxide.</text>
</comment>
<dbReference type="InterPro" id="IPR045187">
    <property type="entry name" value="CcO_II"/>
</dbReference>
<dbReference type="PANTHER" id="PTHR22888">
    <property type="entry name" value="CYTOCHROME C OXIDASE, SUBUNIT II"/>
    <property type="match status" value="1"/>
</dbReference>
<dbReference type="PROSITE" id="PS00078">
    <property type="entry name" value="COX2"/>
    <property type="match status" value="1"/>
</dbReference>
<keyword evidence="12 22" id="KW-0479">Metal-binding</keyword>
<evidence type="ECO:0000256" key="17">
    <source>
        <dbReference type="ARBA" id="ARBA00023136"/>
    </source>
</evidence>
<organism evidence="27 28">
    <name type="scientific">Methylosinus sporium</name>
    <dbReference type="NCBI Taxonomy" id="428"/>
    <lineage>
        <taxon>Bacteria</taxon>
        <taxon>Pseudomonadati</taxon>
        <taxon>Pseudomonadota</taxon>
        <taxon>Alphaproteobacteria</taxon>
        <taxon>Hyphomicrobiales</taxon>
        <taxon>Methylocystaceae</taxon>
        <taxon>Methylosinus</taxon>
    </lineage>
</organism>
<dbReference type="PROSITE" id="PS50857">
    <property type="entry name" value="COX2_CUA"/>
    <property type="match status" value="1"/>
</dbReference>
<keyword evidence="13" id="KW-1278">Translocase</keyword>
<evidence type="ECO:0000256" key="19">
    <source>
        <dbReference type="ARBA" id="ARBA00047816"/>
    </source>
</evidence>
<dbReference type="InterPro" id="IPR014222">
    <property type="entry name" value="Cyt_c_oxidase_su2"/>
</dbReference>
<dbReference type="GO" id="GO:0005886">
    <property type="term" value="C:plasma membrane"/>
    <property type="evidence" value="ECO:0007669"/>
    <property type="project" value="UniProtKB-SubCell"/>
</dbReference>
<keyword evidence="17 23" id="KW-0472">Membrane</keyword>
<dbReference type="InterPro" id="IPR036257">
    <property type="entry name" value="Cyt_c_oxidase_su2_TM_sf"/>
</dbReference>
<evidence type="ECO:0000313" key="27">
    <source>
        <dbReference type="EMBL" id="PWB94046.1"/>
    </source>
</evidence>
<evidence type="ECO:0000256" key="16">
    <source>
        <dbReference type="ARBA" id="ARBA00023008"/>
    </source>
</evidence>
<dbReference type="PROSITE" id="PS50999">
    <property type="entry name" value="COX2_TM"/>
    <property type="match status" value="1"/>
</dbReference>
<evidence type="ECO:0000256" key="4">
    <source>
        <dbReference type="ARBA" id="ARBA00004779"/>
    </source>
</evidence>
<comment type="caution">
    <text evidence="27">The sequence shown here is derived from an EMBL/GenBank/DDBJ whole genome shotgun (WGS) entry which is preliminary data.</text>
</comment>
<keyword evidence="11 21" id="KW-0812">Transmembrane</keyword>
<evidence type="ECO:0000256" key="8">
    <source>
        <dbReference type="ARBA" id="ARBA00011738"/>
    </source>
</evidence>
<evidence type="ECO:0000256" key="21">
    <source>
        <dbReference type="RuleBase" id="RU000456"/>
    </source>
</evidence>
<evidence type="ECO:0000256" key="1">
    <source>
        <dbReference type="ARBA" id="ARBA00001913"/>
    </source>
</evidence>
<dbReference type="RefSeq" id="WP_108917106.1">
    <property type="nucleotide sequence ID" value="NZ_BGJY01000002.1"/>
</dbReference>
<dbReference type="EC" id="7.1.1.9" evidence="22"/>
<evidence type="ECO:0000256" key="10">
    <source>
        <dbReference type="ARBA" id="ARBA00022660"/>
    </source>
</evidence>
<evidence type="ECO:0000256" key="14">
    <source>
        <dbReference type="ARBA" id="ARBA00022982"/>
    </source>
</evidence>
<dbReference type="GO" id="GO:0005507">
    <property type="term" value="F:copper ion binding"/>
    <property type="evidence" value="ECO:0007669"/>
    <property type="project" value="InterPro"/>
</dbReference>
<keyword evidence="15 23" id="KW-1133">Transmembrane helix</keyword>
<keyword evidence="9 21" id="KW-0813">Transport</keyword>
<feature type="chain" id="PRO_5015576268" description="Cytochrome c oxidase subunit 2" evidence="24">
    <location>
        <begin position="32"/>
        <end position="292"/>
    </location>
</feature>
<comment type="subunit">
    <text evidence="8">Homodimer.</text>
</comment>
<dbReference type="NCBIfam" id="TIGR02866">
    <property type="entry name" value="CoxB"/>
    <property type="match status" value="1"/>
</dbReference>
<evidence type="ECO:0000256" key="3">
    <source>
        <dbReference type="ARBA" id="ARBA00004141"/>
    </source>
</evidence>
<accession>A0A2U1SR08</accession>
<keyword evidence="14 21" id="KW-0249">Electron transport</keyword>
<evidence type="ECO:0000256" key="15">
    <source>
        <dbReference type="ARBA" id="ARBA00022989"/>
    </source>
</evidence>
<feature type="domain" description="Cytochrome oxidase subunit II copper A binding" evidence="25">
    <location>
        <begin position="133"/>
        <end position="270"/>
    </location>
</feature>
<evidence type="ECO:0000256" key="24">
    <source>
        <dbReference type="SAM" id="SignalP"/>
    </source>
</evidence>
<dbReference type="Pfam" id="PF02790">
    <property type="entry name" value="COX2_TM"/>
    <property type="match status" value="1"/>
</dbReference>
<comment type="cofactor">
    <cofactor evidence="1">
        <name>Ca(2+)</name>
        <dbReference type="ChEBI" id="CHEBI:29108"/>
    </cofactor>
</comment>
<evidence type="ECO:0000256" key="7">
    <source>
        <dbReference type="ARBA" id="ARBA00010372"/>
    </source>
</evidence>
<comment type="function">
    <text evidence="18 22">Subunits I and II form the functional core of the enzyme complex. Electrons originating in cytochrome c are transferred via heme a and Cu(A) to the binuclear center formed by heme a3 and Cu(B).</text>
</comment>
<evidence type="ECO:0000256" key="2">
    <source>
        <dbReference type="ARBA" id="ARBA00003034"/>
    </source>
</evidence>
<sequence>MLIGRRPTLRRAALTAGAVFSLLLLAGVASAEVLGQPTPGGLGLPATVTEVGAETQFFYNVILLPIISFIGLFVLGLLIYVCWRFNEHANPVPSKLTHHTGLEVVWTLVPVLILVFIAIPSFRLLAHQVEIPEPKVTIKVTGNQWYWSYAYPEDQGGGFSFDQFMKTDADLKPENGDVRLLSVDNEAVVPVGEVIKLQVVASDVIHSYTIPAFTVRIDAVPGRLNETWFKAEKEGIFYGQCSKICGKDHAFMPAAIRVVSKEKYAEWLVEAKKKFAKVDDGRVRVAAEADAR</sequence>
<dbReference type="SUPFAM" id="SSF49503">
    <property type="entry name" value="Cupredoxins"/>
    <property type="match status" value="1"/>
</dbReference>
<evidence type="ECO:0000256" key="11">
    <source>
        <dbReference type="ARBA" id="ARBA00022692"/>
    </source>
</evidence>
<protein>
    <recommendedName>
        <fullName evidence="22">Cytochrome c oxidase subunit 2</fullName>
        <ecNumber evidence="22">7.1.1.9</ecNumber>
    </recommendedName>
</protein>
<evidence type="ECO:0000256" key="22">
    <source>
        <dbReference type="RuleBase" id="RU004024"/>
    </source>
</evidence>
<dbReference type="GO" id="GO:0019333">
    <property type="term" value="P:denitrification pathway"/>
    <property type="evidence" value="ECO:0007669"/>
    <property type="project" value="UniProtKB-UniPathway"/>
</dbReference>
<dbReference type="CDD" id="cd13912">
    <property type="entry name" value="CcO_II_C"/>
    <property type="match status" value="1"/>
</dbReference>
<comment type="catalytic activity">
    <reaction evidence="20">
        <text>N2 + 2 Fe(III)-[cytochrome c] + H2O = nitrous oxide + 2 Fe(II)-[cytochrome c] + 2 H(+)</text>
        <dbReference type="Rhea" id="RHEA:43108"/>
        <dbReference type="Rhea" id="RHEA-COMP:10350"/>
        <dbReference type="Rhea" id="RHEA-COMP:14399"/>
        <dbReference type="ChEBI" id="CHEBI:15377"/>
        <dbReference type="ChEBI" id="CHEBI:15378"/>
        <dbReference type="ChEBI" id="CHEBI:17045"/>
        <dbReference type="ChEBI" id="CHEBI:17997"/>
        <dbReference type="ChEBI" id="CHEBI:29033"/>
        <dbReference type="ChEBI" id="CHEBI:29034"/>
        <dbReference type="EC" id="1.7.2.4"/>
    </reaction>
</comment>
<keyword evidence="28" id="KW-1185">Reference proteome</keyword>
<evidence type="ECO:0000256" key="20">
    <source>
        <dbReference type="ARBA" id="ARBA00049555"/>
    </source>
</evidence>
<dbReference type="EMBL" id="PUIV01000012">
    <property type="protein sequence ID" value="PWB94046.1"/>
    <property type="molecule type" value="Genomic_DNA"/>
</dbReference>
<evidence type="ECO:0000256" key="12">
    <source>
        <dbReference type="ARBA" id="ARBA00022723"/>
    </source>
</evidence>
<feature type="transmembrane region" description="Helical" evidence="23">
    <location>
        <begin position="104"/>
        <end position="126"/>
    </location>
</feature>
<comment type="similarity">
    <text evidence="5">In the C-terminal section; belongs to the cytochrome c oxidase subunit 2 family.</text>
</comment>
<dbReference type="PANTHER" id="PTHR22888:SF9">
    <property type="entry name" value="CYTOCHROME C OXIDASE SUBUNIT 2"/>
    <property type="match status" value="1"/>
</dbReference>
<dbReference type="UniPathway" id="UPA00652">
    <property type="reaction ID" value="UER00709"/>
</dbReference>
<dbReference type="GO" id="GO:0050304">
    <property type="term" value="F:nitrous-oxide reductase activity"/>
    <property type="evidence" value="ECO:0007669"/>
    <property type="project" value="UniProtKB-EC"/>
</dbReference>
<dbReference type="Gene3D" id="1.10.287.90">
    <property type="match status" value="1"/>
</dbReference>
<dbReference type="Proteomes" id="UP000245137">
    <property type="component" value="Unassembled WGS sequence"/>
</dbReference>
<dbReference type="OrthoDB" id="9781261at2"/>
<dbReference type="InterPro" id="IPR034210">
    <property type="entry name" value="CcO_II_C"/>
</dbReference>
<dbReference type="GO" id="GO:0042773">
    <property type="term" value="P:ATP synthesis coupled electron transport"/>
    <property type="evidence" value="ECO:0007669"/>
    <property type="project" value="TreeGrafter"/>
</dbReference>
<evidence type="ECO:0000256" key="9">
    <source>
        <dbReference type="ARBA" id="ARBA00022448"/>
    </source>
</evidence>
<proteinExistence type="inferred from homology"/>
<keyword evidence="24" id="KW-0732">Signal</keyword>
<comment type="pathway">
    <text evidence="4">Nitrogen metabolism; nitrate reduction (denitrification); dinitrogen from nitrate: step 4/4.</text>
</comment>
<comment type="similarity">
    <text evidence="7">Belongs to the NosZ family.</text>
</comment>
<evidence type="ECO:0000256" key="6">
    <source>
        <dbReference type="ARBA" id="ARBA00007866"/>
    </source>
</evidence>
<evidence type="ECO:0000256" key="5">
    <source>
        <dbReference type="ARBA" id="ARBA00006790"/>
    </source>
</evidence>
<dbReference type="InterPro" id="IPR008972">
    <property type="entry name" value="Cupredoxin"/>
</dbReference>
<comment type="similarity">
    <text evidence="6 21">Belongs to the cytochrome c oxidase subunit 2 family.</text>
</comment>
<keyword evidence="10 21" id="KW-0679">Respiratory chain</keyword>
<dbReference type="InterPro" id="IPR001505">
    <property type="entry name" value="Copper_CuA"/>
</dbReference>
<dbReference type="Gene3D" id="2.60.40.420">
    <property type="entry name" value="Cupredoxins - blue copper proteins"/>
    <property type="match status" value="1"/>
</dbReference>
<feature type="domain" description="Cytochrome oxidase subunit II transmembrane region profile" evidence="26">
    <location>
        <begin position="36"/>
        <end position="132"/>
    </location>
</feature>
<dbReference type="PRINTS" id="PR01166">
    <property type="entry name" value="CYCOXIDASEII"/>
</dbReference>
<dbReference type="PROSITE" id="PS51318">
    <property type="entry name" value="TAT"/>
    <property type="match status" value="1"/>
</dbReference>
<dbReference type="InterPro" id="IPR011759">
    <property type="entry name" value="Cyt_c_oxidase_su2_TM_dom"/>
</dbReference>
<comment type="cofactor">
    <cofactor evidence="22">
        <name>Cu cation</name>
        <dbReference type="ChEBI" id="CHEBI:23378"/>
    </cofactor>
    <text evidence="22">Binds a copper A center.</text>
</comment>
<feature type="signal peptide" evidence="24">
    <location>
        <begin position="1"/>
        <end position="31"/>
    </location>
</feature>
<dbReference type="InterPro" id="IPR002429">
    <property type="entry name" value="CcO_II-like_C"/>
</dbReference>
<reference evidence="27 28" key="1">
    <citation type="journal article" date="2018" name="Appl. Microbiol. Biotechnol.">
        <title>Co-cultivation of the strictly anaerobic methanogen Methanosarcina barkeri with aerobic methanotrophs in an oxygen-limited membrane bioreactor.</title>
        <authorList>
            <person name="In 't Zandt M.H."/>
            <person name="van den Bosch T.J.M."/>
            <person name="Rijkers R."/>
            <person name="van Kessel M.A.H.J."/>
            <person name="Jetten M.S.M."/>
            <person name="Welte C.U."/>
        </authorList>
    </citation>
    <scope>NUCLEOTIDE SEQUENCE [LARGE SCALE GENOMIC DNA]</scope>
    <source>
        <strain evidence="27 28">DSM 17706</strain>
    </source>
</reference>
<evidence type="ECO:0000256" key="18">
    <source>
        <dbReference type="ARBA" id="ARBA00024688"/>
    </source>
</evidence>
<dbReference type="GO" id="GO:0004129">
    <property type="term" value="F:cytochrome-c oxidase activity"/>
    <property type="evidence" value="ECO:0007669"/>
    <property type="project" value="UniProtKB-EC"/>
</dbReference>
<dbReference type="Pfam" id="PF00116">
    <property type="entry name" value="COX2"/>
    <property type="match status" value="1"/>
</dbReference>
<dbReference type="AlphaFoldDB" id="A0A2U1SR08"/>
<evidence type="ECO:0000256" key="13">
    <source>
        <dbReference type="ARBA" id="ARBA00022967"/>
    </source>
</evidence>
<keyword evidence="16 22" id="KW-0186">Copper</keyword>
<feature type="transmembrane region" description="Helical" evidence="23">
    <location>
        <begin position="59"/>
        <end position="83"/>
    </location>
</feature>
<name>A0A2U1SR08_METSR</name>
<dbReference type="SUPFAM" id="SSF81464">
    <property type="entry name" value="Cytochrome c oxidase subunit II-like, transmembrane region"/>
    <property type="match status" value="1"/>
</dbReference>
<evidence type="ECO:0000256" key="23">
    <source>
        <dbReference type="SAM" id="Phobius"/>
    </source>
</evidence>
<evidence type="ECO:0000259" key="25">
    <source>
        <dbReference type="PROSITE" id="PS50857"/>
    </source>
</evidence>
<dbReference type="InterPro" id="IPR006311">
    <property type="entry name" value="TAT_signal"/>
</dbReference>
<comment type="catalytic activity">
    <reaction evidence="19 22">
        <text>4 Fe(II)-[cytochrome c] + O2 + 8 H(+)(in) = 4 Fe(III)-[cytochrome c] + 2 H2O + 4 H(+)(out)</text>
        <dbReference type="Rhea" id="RHEA:11436"/>
        <dbReference type="Rhea" id="RHEA-COMP:10350"/>
        <dbReference type="Rhea" id="RHEA-COMP:14399"/>
        <dbReference type="ChEBI" id="CHEBI:15377"/>
        <dbReference type="ChEBI" id="CHEBI:15378"/>
        <dbReference type="ChEBI" id="CHEBI:15379"/>
        <dbReference type="ChEBI" id="CHEBI:29033"/>
        <dbReference type="ChEBI" id="CHEBI:29034"/>
        <dbReference type="EC" id="7.1.1.9"/>
    </reaction>
</comment>
<evidence type="ECO:0000313" key="28">
    <source>
        <dbReference type="Proteomes" id="UP000245137"/>
    </source>
</evidence>
<gene>
    <name evidence="27" type="primary">coxB</name>
    <name evidence="27" type="ORF">C5689_09825</name>
</gene>